<protein>
    <submittedName>
        <fullName evidence="4">Melanoma inhibitory activity protein 3-like</fullName>
    </submittedName>
</protein>
<dbReference type="Proteomes" id="UP000192247">
    <property type="component" value="Unassembled WGS sequence"/>
</dbReference>
<dbReference type="InParanoid" id="A0A1V9XQ68"/>
<comment type="caution">
    <text evidence="4">The sequence shown here is derived from an EMBL/GenBank/DDBJ whole genome shotgun (WGS) entry which is preliminary data.</text>
</comment>
<feature type="transmembrane region" description="Helical" evidence="3">
    <location>
        <begin position="20"/>
        <end position="38"/>
    </location>
</feature>
<dbReference type="GO" id="GO:0005789">
    <property type="term" value="C:endoplasmic reticulum membrane"/>
    <property type="evidence" value="ECO:0007669"/>
    <property type="project" value="TreeGrafter"/>
</dbReference>
<gene>
    <name evidence="4" type="ORF">BIW11_08354</name>
</gene>
<dbReference type="PANTHER" id="PTHR23158">
    <property type="entry name" value="MELANOMA INHIBITORY ACTIVITY-RELATED"/>
    <property type="match status" value="1"/>
</dbReference>
<dbReference type="EMBL" id="MNPL01006231">
    <property type="protein sequence ID" value="OQR75542.1"/>
    <property type="molecule type" value="Genomic_DNA"/>
</dbReference>
<feature type="non-terminal residue" evidence="4">
    <location>
        <position position="373"/>
    </location>
</feature>
<accession>A0A1V9XQ68</accession>
<dbReference type="InterPro" id="IPR051500">
    <property type="entry name" value="cTAGE_MIA/OTOR"/>
</dbReference>
<dbReference type="GO" id="GO:0070971">
    <property type="term" value="C:endoplasmic reticulum exit site"/>
    <property type="evidence" value="ECO:0007669"/>
    <property type="project" value="TreeGrafter"/>
</dbReference>
<keyword evidence="3" id="KW-1133">Transmembrane helix</keyword>
<feature type="coiled-coil region" evidence="2">
    <location>
        <begin position="268"/>
        <end position="330"/>
    </location>
</feature>
<proteinExistence type="predicted"/>
<dbReference type="AlphaFoldDB" id="A0A1V9XQ68"/>
<dbReference type="GO" id="GO:0006888">
    <property type="term" value="P:endoplasmic reticulum to Golgi vesicle-mediated transport"/>
    <property type="evidence" value="ECO:0007669"/>
    <property type="project" value="TreeGrafter"/>
</dbReference>
<keyword evidence="1 2" id="KW-0175">Coiled coil</keyword>
<sequence>PEPLHSLLWDLEEKGVSSHVVVLTSLCGLASSILLMFFRYMSMSSKEGALSDHIARLEQQLFALKKEREILLESRETGHGLIGDQALPDEFIQRHERELEALEGRANHAERESRHLKEVIDQLQGALRQAQESLAESENAREDYDLKQQELAEELNELRILIEENQNKAEQKDRELEEKNKALSELQESNAQILQEAEIWDQRVRELTSRIEVDSAEVTRLQKDLMEKSTDVEALKESLKNMSVLEKAQEASGNADDENDVMKRLVDVQKAQRQNEELVSKNATLQSELTDAKEQLGSWRNEIEHLKENLKQAEKDKEESERKLAVLTEYFKDKELTLQRDVVMHETLRLKKENDVLSVSEQLELYRVENVNL</sequence>
<dbReference type="OrthoDB" id="6022771at2759"/>
<dbReference type="PANTHER" id="PTHR23158:SF33">
    <property type="entry name" value="TRANSPORT AND GOLGI ORGANIZATION PROTEIN 1"/>
    <property type="match status" value="1"/>
</dbReference>
<keyword evidence="3" id="KW-0812">Transmembrane</keyword>
<keyword evidence="3" id="KW-0472">Membrane</keyword>
<name>A0A1V9XQ68_9ACAR</name>
<keyword evidence="5" id="KW-1185">Reference proteome</keyword>
<evidence type="ECO:0000256" key="3">
    <source>
        <dbReference type="SAM" id="Phobius"/>
    </source>
</evidence>
<reference evidence="4 5" key="1">
    <citation type="journal article" date="2017" name="Gigascience">
        <title>Draft genome of the honey bee ectoparasitic mite, Tropilaelaps mercedesae, is shaped by the parasitic life history.</title>
        <authorList>
            <person name="Dong X."/>
            <person name="Armstrong S.D."/>
            <person name="Xia D."/>
            <person name="Makepeace B.L."/>
            <person name="Darby A.C."/>
            <person name="Kadowaki T."/>
        </authorList>
    </citation>
    <scope>NUCLEOTIDE SEQUENCE [LARGE SCALE GENOMIC DNA]</scope>
    <source>
        <strain evidence="4">Wuxi-XJTLU</strain>
    </source>
</reference>
<evidence type="ECO:0000313" key="4">
    <source>
        <dbReference type="EMBL" id="OQR75542.1"/>
    </source>
</evidence>
<evidence type="ECO:0000256" key="1">
    <source>
        <dbReference type="ARBA" id="ARBA00023054"/>
    </source>
</evidence>
<dbReference type="GO" id="GO:0009306">
    <property type="term" value="P:protein secretion"/>
    <property type="evidence" value="ECO:0007669"/>
    <property type="project" value="TreeGrafter"/>
</dbReference>
<feature type="non-terminal residue" evidence="4">
    <location>
        <position position="1"/>
    </location>
</feature>
<evidence type="ECO:0000256" key="2">
    <source>
        <dbReference type="SAM" id="Coils"/>
    </source>
</evidence>
<dbReference type="STRING" id="418985.A0A1V9XQ68"/>
<dbReference type="GO" id="GO:0035459">
    <property type="term" value="P:vesicle cargo loading"/>
    <property type="evidence" value="ECO:0007669"/>
    <property type="project" value="TreeGrafter"/>
</dbReference>
<evidence type="ECO:0000313" key="5">
    <source>
        <dbReference type="Proteomes" id="UP000192247"/>
    </source>
</evidence>
<feature type="coiled-coil region" evidence="2">
    <location>
        <begin position="54"/>
        <end position="238"/>
    </location>
</feature>
<organism evidence="4 5">
    <name type="scientific">Tropilaelaps mercedesae</name>
    <dbReference type="NCBI Taxonomy" id="418985"/>
    <lineage>
        <taxon>Eukaryota</taxon>
        <taxon>Metazoa</taxon>
        <taxon>Ecdysozoa</taxon>
        <taxon>Arthropoda</taxon>
        <taxon>Chelicerata</taxon>
        <taxon>Arachnida</taxon>
        <taxon>Acari</taxon>
        <taxon>Parasitiformes</taxon>
        <taxon>Mesostigmata</taxon>
        <taxon>Gamasina</taxon>
        <taxon>Dermanyssoidea</taxon>
        <taxon>Laelapidae</taxon>
        <taxon>Tropilaelaps</taxon>
    </lineage>
</organism>